<name>A0A6J5KWK0_9CAUD</name>
<protein>
    <submittedName>
        <fullName evidence="1">Uncharacterized protein</fullName>
    </submittedName>
</protein>
<dbReference type="EMBL" id="LR796188">
    <property type="protein sequence ID" value="CAB4125702.1"/>
    <property type="molecule type" value="Genomic_DNA"/>
</dbReference>
<proteinExistence type="predicted"/>
<gene>
    <name evidence="1" type="ORF">UFOVP54_205</name>
</gene>
<accession>A0A6J5KWK0</accession>
<reference evidence="1" key="1">
    <citation type="submission" date="2020-04" db="EMBL/GenBank/DDBJ databases">
        <authorList>
            <person name="Chiriac C."/>
            <person name="Salcher M."/>
            <person name="Ghai R."/>
            <person name="Kavagutti S V."/>
        </authorList>
    </citation>
    <scope>NUCLEOTIDE SEQUENCE</scope>
</reference>
<organism evidence="1">
    <name type="scientific">uncultured Caudovirales phage</name>
    <dbReference type="NCBI Taxonomy" id="2100421"/>
    <lineage>
        <taxon>Viruses</taxon>
        <taxon>Duplodnaviria</taxon>
        <taxon>Heunggongvirae</taxon>
        <taxon>Uroviricota</taxon>
        <taxon>Caudoviricetes</taxon>
        <taxon>Peduoviridae</taxon>
        <taxon>Maltschvirus</taxon>
        <taxon>Maltschvirus maltsch</taxon>
    </lineage>
</organism>
<evidence type="ECO:0000313" key="1">
    <source>
        <dbReference type="EMBL" id="CAB4125702.1"/>
    </source>
</evidence>
<sequence length="83" mass="9941">MKQETLEEFIESYVNKIDRSEDGLVEQCLKDAIKWQQERSSSEEDLKEAFTEGHNSARIKGSYKINGTFEEDWNEWFEQFKKK</sequence>